<reference evidence="4 5" key="1">
    <citation type="submission" date="2015-04" db="EMBL/GenBank/DDBJ databases">
        <authorList>
            <person name="Syromyatnikov M.Y."/>
            <person name="Popov V.N."/>
        </authorList>
    </citation>
    <scope>NUCLEOTIDE SEQUENCE [LARGE SCALE GENOMIC DNA]</scope>
</reference>
<gene>
    <name evidence="4" type="ORF">CLUMA_CG000017</name>
</gene>
<evidence type="ECO:0000256" key="1">
    <source>
        <dbReference type="SAM" id="MobiDB-lite"/>
    </source>
</evidence>
<keyword evidence="2" id="KW-0472">Membrane</keyword>
<dbReference type="Proteomes" id="UP000183832">
    <property type="component" value="Unassembled WGS sequence"/>
</dbReference>
<feature type="transmembrane region" description="Helical" evidence="2">
    <location>
        <begin position="223"/>
        <end position="245"/>
    </location>
</feature>
<dbReference type="EMBL" id="CVRI01000001">
    <property type="protein sequence ID" value="CRK86515.1"/>
    <property type="molecule type" value="Genomic_DNA"/>
</dbReference>
<keyword evidence="2" id="KW-1133">Transmembrane helix</keyword>
<dbReference type="OrthoDB" id="8021850at2759"/>
<feature type="compositionally biased region" description="Basic and acidic residues" evidence="1">
    <location>
        <begin position="286"/>
        <end position="296"/>
    </location>
</feature>
<keyword evidence="3" id="KW-0732">Signal</keyword>
<sequence>MVYYLQTLPVLFIIGVTIRLTKSSFCHESEEVKLNCVGIFEIVHKCNAEFIQNAMTTADPFTLCTNDFSFRAYRITMKYYDRLFSTHDPKNESALCSDQYLNKNKMNVITSLIGNSKNLWTTANCDQCYNTLSSTSKNFTTSTEDFLNSLQLLTNCIDKVTNISFVCNKCETHYQTLNGIYERIKTSSNNKICFDLEDKMNKTRRDWSGVYKCCRDKRDSLTAFYSLATTIFIIAVSFYSVVYFVGSNYPERNVLDEREVAICRRSEIRDSAQPGQSSNMSSFDRNNLESQKKSTEQDNSDNEPLILSSPLNQALERLN</sequence>
<dbReference type="STRING" id="568069.A0A1J1HFA4"/>
<feature type="compositionally biased region" description="Polar residues" evidence="1">
    <location>
        <begin position="273"/>
        <end position="285"/>
    </location>
</feature>
<name>A0A1J1HFA4_9DIPT</name>
<feature type="chain" id="PRO_5012995255" evidence="3">
    <location>
        <begin position="24"/>
        <end position="319"/>
    </location>
</feature>
<evidence type="ECO:0000256" key="2">
    <source>
        <dbReference type="SAM" id="Phobius"/>
    </source>
</evidence>
<evidence type="ECO:0000313" key="5">
    <source>
        <dbReference type="Proteomes" id="UP000183832"/>
    </source>
</evidence>
<organism evidence="4 5">
    <name type="scientific">Clunio marinus</name>
    <dbReference type="NCBI Taxonomy" id="568069"/>
    <lineage>
        <taxon>Eukaryota</taxon>
        <taxon>Metazoa</taxon>
        <taxon>Ecdysozoa</taxon>
        <taxon>Arthropoda</taxon>
        <taxon>Hexapoda</taxon>
        <taxon>Insecta</taxon>
        <taxon>Pterygota</taxon>
        <taxon>Neoptera</taxon>
        <taxon>Endopterygota</taxon>
        <taxon>Diptera</taxon>
        <taxon>Nematocera</taxon>
        <taxon>Chironomoidea</taxon>
        <taxon>Chironomidae</taxon>
        <taxon>Clunio</taxon>
    </lineage>
</organism>
<dbReference type="GO" id="GO:0005829">
    <property type="term" value="C:cytosol"/>
    <property type="evidence" value="ECO:0007669"/>
    <property type="project" value="TreeGrafter"/>
</dbReference>
<dbReference type="InterPro" id="IPR019172">
    <property type="entry name" value="Osteopetrosis-assoc_TM_1"/>
</dbReference>
<evidence type="ECO:0000313" key="4">
    <source>
        <dbReference type="EMBL" id="CRK86515.1"/>
    </source>
</evidence>
<accession>A0A1J1HFA4</accession>
<keyword evidence="2" id="KW-0812">Transmembrane</keyword>
<feature type="signal peptide" evidence="3">
    <location>
        <begin position="1"/>
        <end position="23"/>
    </location>
</feature>
<dbReference type="PANTHER" id="PTHR15644:SF2">
    <property type="entry name" value="OSTEOPETROSIS-ASSOCIATED TRANSMEMBRANE PROTEIN 1"/>
    <property type="match status" value="1"/>
</dbReference>
<dbReference type="PANTHER" id="PTHR15644">
    <property type="entry name" value="OSTEOPETROSIS ASSOCIATED TRANSMEMBRANE PROTEIN 1"/>
    <property type="match status" value="1"/>
</dbReference>
<dbReference type="AlphaFoldDB" id="A0A1J1HFA4"/>
<feature type="region of interest" description="Disordered" evidence="1">
    <location>
        <begin position="269"/>
        <end position="306"/>
    </location>
</feature>
<dbReference type="Pfam" id="PF09777">
    <property type="entry name" value="OSTMP1"/>
    <property type="match status" value="1"/>
</dbReference>
<keyword evidence="5" id="KW-1185">Reference proteome</keyword>
<evidence type="ECO:0000256" key="3">
    <source>
        <dbReference type="SAM" id="SignalP"/>
    </source>
</evidence>
<proteinExistence type="predicted"/>
<protein>
    <submittedName>
        <fullName evidence="4">CLUMA_CG000017, isoform A</fullName>
    </submittedName>
</protein>